<organism evidence="1 2">
    <name type="scientific">Trametes sanguinea</name>
    <dbReference type="NCBI Taxonomy" id="158606"/>
    <lineage>
        <taxon>Eukaryota</taxon>
        <taxon>Fungi</taxon>
        <taxon>Dikarya</taxon>
        <taxon>Basidiomycota</taxon>
        <taxon>Agaricomycotina</taxon>
        <taxon>Agaricomycetes</taxon>
        <taxon>Polyporales</taxon>
        <taxon>Polyporaceae</taxon>
        <taxon>Trametes</taxon>
    </lineage>
</organism>
<accession>A0ACC1MV17</accession>
<reference evidence="1" key="1">
    <citation type="submission" date="2022-08" db="EMBL/GenBank/DDBJ databases">
        <title>Genome Sequence of Pycnoporus sanguineus.</title>
        <authorList>
            <person name="Buettner E."/>
        </authorList>
    </citation>
    <scope>NUCLEOTIDE SEQUENCE</scope>
    <source>
        <strain evidence="1">CG-C14</strain>
    </source>
</reference>
<proteinExistence type="predicted"/>
<gene>
    <name evidence="1" type="ORF">NUW54_g12808</name>
</gene>
<keyword evidence="2" id="KW-1185">Reference proteome</keyword>
<sequence>MEPPALAAAPAQTRPAQAQFIGVFPNSQLDAGPFTFGHPDYDLQNIFVDDKTGRVVGIIDWDGVTVQPPELGALAYPAWLTHDWNPAAYDFDFSQPQIELEIEMHAYRRRYIEAVRRASEGKEAQAAITNNSHVVCALFSAITSPAALYTVIYRLGEYAFGSFTLTSILLEEIEHSAWYKRLSGDAGKKETLRESEAVSAGNDAVEHVPKDVTVRSVESMELGIEGFVEGNREVQRPAPSTKLL</sequence>
<evidence type="ECO:0000313" key="2">
    <source>
        <dbReference type="Proteomes" id="UP001144978"/>
    </source>
</evidence>
<protein>
    <submittedName>
        <fullName evidence="1">Uncharacterized protein</fullName>
    </submittedName>
</protein>
<name>A0ACC1MV17_9APHY</name>
<dbReference type="Proteomes" id="UP001144978">
    <property type="component" value="Unassembled WGS sequence"/>
</dbReference>
<evidence type="ECO:0000313" key="1">
    <source>
        <dbReference type="EMBL" id="KAJ2970091.1"/>
    </source>
</evidence>
<dbReference type="EMBL" id="JANSHE010005619">
    <property type="protein sequence ID" value="KAJ2970091.1"/>
    <property type="molecule type" value="Genomic_DNA"/>
</dbReference>
<comment type="caution">
    <text evidence="1">The sequence shown here is derived from an EMBL/GenBank/DDBJ whole genome shotgun (WGS) entry which is preliminary data.</text>
</comment>